<comment type="subcellular location">
    <subcellularLocation>
        <location evidence="1">Cell membrane</location>
        <topology evidence="1">Multi-pass membrane protein</topology>
    </subcellularLocation>
</comment>
<keyword evidence="3" id="KW-1003">Cell membrane</keyword>
<feature type="transmembrane region" description="Helical" evidence="9">
    <location>
        <begin position="318"/>
        <end position="337"/>
    </location>
</feature>
<reference evidence="10 11" key="1">
    <citation type="submission" date="2020-07" db="EMBL/GenBank/DDBJ databases">
        <title>Pusillimonas sp. nov., isolated from poultry manure in Taiwan.</title>
        <authorList>
            <person name="Lin S.-Y."/>
            <person name="Tang Y.-S."/>
            <person name="Young C.-C."/>
        </authorList>
    </citation>
    <scope>NUCLEOTIDE SEQUENCE [LARGE SCALE GENOMIC DNA]</scope>
    <source>
        <strain evidence="10 11">CC-YST705</strain>
    </source>
</reference>
<evidence type="ECO:0000256" key="9">
    <source>
        <dbReference type="SAM" id="Phobius"/>
    </source>
</evidence>
<feature type="transmembrane region" description="Helical" evidence="9">
    <location>
        <begin position="195"/>
        <end position="217"/>
    </location>
</feature>
<keyword evidence="7 9" id="KW-0472">Membrane</keyword>
<protein>
    <submittedName>
        <fullName evidence="10">Branched-chain amino acid ABC transporter permease</fullName>
    </submittedName>
</protein>
<feature type="transmembrane region" description="Helical" evidence="9">
    <location>
        <begin position="251"/>
        <end position="272"/>
    </location>
</feature>
<dbReference type="RefSeq" id="WP_226954226.1">
    <property type="nucleotide sequence ID" value="NZ_JACDXW010000004.1"/>
</dbReference>
<proteinExistence type="inferred from homology"/>
<feature type="transmembrane region" description="Helical" evidence="9">
    <location>
        <begin position="151"/>
        <end position="175"/>
    </location>
</feature>
<keyword evidence="11" id="KW-1185">Reference proteome</keyword>
<feature type="transmembrane region" description="Helical" evidence="9">
    <location>
        <begin position="64"/>
        <end position="84"/>
    </location>
</feature>
<keyword evidence="2" id="KW-0813">Transport</keyword>
<accession>A0ABS8CCT9</accession>
<feature type="transmembrane region" description="Helical" evidence="9">
    <location>
        <begin position="284"/>
        <end position="306"/>
    </location>
</feature>
<organism evidence="10 11">
    <name type="scientific">Mesopusillimonas faecipullorum</name>
    <dbReference type="NCBI Taxonomy" id="2755040"/>
    <lineage>
        <taxon>Bacteria</taxon>
        <taxon>Pseudomonadati</taxon>
        <taxon>Pseudomonadota</taxon>
        <taxon>Betaproteobacteria</taxon>
        <taxon>Burkholderiales</taxon>
        <taxon>Alcaligenaceae</taxon>
        <taxon>Mesopusillimonas</taxon>
    </lineage>
</organism>
<keyword evidence="4 9" id="KW-0812">Transmembrane</keyword>
<sequence>MNSFQISAILVQDGITTGAIYALLGMALVLLFAVTRVLFFAQGEFVVFGTLSLAWLHAGRVPGTLWLVVGLSFLAGLQDLVTAWRDGNRHLIPRILLLNFALPVALAAVVVWAAPQKMPLLLSCLVSLCLVTALGPLVYRLVYQPMANASVLVLLIISVGIHFVLASLALLFFGVEGYRTPAFWTGSLQMGWMRFNGQSLIVVAITTLLILSLAWVFSRTLYGKALRAAASNDVGARLLAISVSFSGRTSFMIAAFIGGLCGVLIGPIVTIYYDSGLLIGLKGFVASVVGGLHSYALTLVGALGIGIIESFTSFKLSAYKEALVFLLIIPVLLWLSLRSGPQEEGN</sequence>
<keyword evidence="6 9" id="KW-1133">Transmembrane helix</keyword>
<evidence type="ECO:0000313" key="11">
    <source>
        <dbReference type="Proteomes" id="UP000776983"/>
    </source>
</evidence>
<name>A0ABS8CCT9_9BURK</name>
<evidence type="ECO:0000256" key="6">
    <source>
        <dbReference type="ARBA" id="ARBA00022989"/>
    </source>
</evidence>
<evidence type="ECO:0000256" key="7">
    <source>
        <dbReference type="ARBA" id="ARBA00023136"/>
    </source>
</evidence>
<keyword evidence="5" id="KW-0029">Amino-acid transport</keyword>
<dbReference type="Proteomes" id="UP000776983">
    <property type="component" value="Unassembled WGS sequence"/>
</dbReference>
<evidence type="ECO:0000313" key="10">
    <source>
        <dbReference type="EMBL" id="MCB5363856.1"/>
    </source>
</evidence>
<evidence type="ECO:0000256" key="2">
    <source>
        <dbReference type="ARBA" id="ARBA00022448"/>
    </source>
</evidence>
<dbReference type="InterPro" id="IPR001851">
    <property type="entry name" value="ABC_transp_permease"/>
</dbReference>
<dbReference type="InterPro" id="IPR052157">
    <property type="entry name" value="BCAA_transport_permease"/>
</dbReference>
<comment type="caution">
    <text evidence="10">The sequence shown here is derived from an EMBL/GenBank/DDBJ whole genome shotgun (WGS) entry which is preliminary data.</text>
</comment>
<feature type="transmembrane region" description="Helical" evidence="9">
    <location>
        <begin position="6"/>
        <end position="30"/>
    </location>
</feature>
<feature type="transmembrane region" description="Helical" evidence="9">
    <location>
        <begin position="96"/>
        <end position="114"/>
    </location>
</feature>
<dbReference type="Pfam" id="PF02653">
    <property type="entry name" value="BPD_transp_2"/>
    <property type="match status" value="1"/>
</dbReference>
<evidence type="ECO:0000256" key="4">
    <source>
        <dbReference type="ARBA" id="ARBA00022692"/>
    </source>
</evidence>
<evidence type="ECO:0000256" key="3">
    <source>
        <dbReference type="ARBA" id="ARBA00022475"/>
    </source>
</evidence>
<feature type="transmembrane region" description="Helical" evidence="9">
    <location>
        <begin position="120"/>
        <end position="139"/>
    </location>
</feature>
<evidence type="ECO:0000256" key="8">
    <source>
        <dbReference type="ARBA" id="ARBA00037998"/>
    </source>
</evidence>
<dbReference type="CDD" id="cd06582">
    <property type="entry name" value="TM_PBP1_LivH_like"/>
    <property type="match status" value="1"/>
</dbReference>
<comment type="similarity">
    <text evidence="8">Belongs to the binding-protein-dependent transport system permease family. LivHM subfamily.</text>
</comment>
<evidence type="ECO:0000256" key="5">
    <source>
        <dbReference type="ARBA" id="ARBA00022970"/>
    </source>
</evidence>
<dbReference type="PANTHER" id="PTHR11795">
    <property type="entry name" value="BRANCHED-CHAIN AMINO ACID TRANSPORT SYSTEM PERMEASE PROTEIN LIVH"/>
    <property type="match status" value="1"/>
</dbReference>
<gene>
    <name evidence="10" type="ORF">H0484_08850</name>
</gene>
<dbReference type="EMBL" id="JACDXW010000004">
    <property type="protein sequence ID" value="MCB5363856.1"/>
    <property type="molecule type" value="Genomic_DNA"/>
</dbReference>
<evidence type="ECO:0000256" key="1">
    <source>
        <dbReference type="ARBA" id="ARBA00004651"/>
    </source>
</evidence>
<dbReference type="PANTHER" id="PTHR11795:SF450">
    <property type="entry name" value="ABC TRANSPORTER PERMEASE PROTEIN"/>
    <property type="match status" value="1"/>
</dbReference>